<comment type="caution">
    <text evidence="10">The sequence shown here is derived from an EMBL/GenBank/DDBJ whole genome shotgun (WGS) entry which is preliminary data.</text>
</comment>
<feature type="binding site" evidence="7 8">
    <location>
        <position position="88"/>
    </location>
    <ligand>
        <name>S-adenosyl-L-methionine</name>
        <dbReference type="ChEBI" id="CHEBI:59789"/>
    </ligand>
</feature>
<organism evidence="10 11">
    <name type="scientific">Desulfovibrio piger</name>
    <dbReference type="NCBI Taxonomy" id="901"/>
    <lineage>
        <taxon>Bacteria</taxon>
        <taxon>Pseudomonadati</taxon>
        <taxon>Thermodesulfobacteriota</taxon>
        <taxon>Desulfovibrionia</taxon>
        <taxon>Desulfovibrionales</taxon>
        <taxon>Desulfovibrionaceae</taxon>
        <taxon>Desulfovibrio</taxon>
    </lineage>
</organism>
<proteinExistence type="inferred from homology"/>
<evidence type="ECO:0000256" key="5">
    <source>
        <dbReference type="ARBA" id="ARBA00022691"/>
    </source>
</evidence>
<comment type="function">
    <text evidence="7">Specifically dimethylates two adjacent adenosines (A1518 and A1519) in the loop of a conserved hairpin near the 3'-end of 16S rRNA in the 30S particle. May play a critical role in biogenesis of 30S subunits.</text>
</comment>
<dbReference type="InterPro" id="IPR020598">
    <property type="entry name" value="rRNA_Ade_methylase_Trfase_N"/>
</dbReference>
<reference evidence="10 11" key="1">
    <citation type="submission" date="2020-04" db="EMBL/GenBank/DDBJ databases">
        <authorList>
            <person name="Hitch T.C.A."/>
            <person name="Wylensek D."/>
            <person name="Clavel T."/>
        </authorList>
    </citation>
    <scope>NUCLEOTIDE SEQUENCE [LARGE SCALE GENOMIC DNA]</scope>
    <source>
        <strain evidence="10 11">PG-251-APC-1</strain>
    </source>
</reference>
<dbReference type="NCBIfam" id="TIGR00755">
    <property type="entry name" value="ksgA"/>
    <property type="match status" value="1"/>
</dbReference>
<dbReference type="SMART" id="SM00650">
    <property type="entry name" value="rADc"/>
    <property type="match status" value="1"/>
</dbReference>
<keyword evidence="3 7" id="KW-0489">Methyltransferase</keyword>
<dbReference type="Gene3D" id="3.40.50.150">
    <property type="entry name" value="Vaccinia Virus protein VP39"/>
    <property type="match status" value="1"/>
</dbReference>
<feature type="binding site" evidence="7 8">
    <location>
        <position position="43"/>
    </location>
    <ligand>
        <name>S-adenosyl-L-methionine</name>
        <dbReference type="ChEBI" id="CHEBI:59789"/>
    </ligand>
</feature>
<dbReference type="InterPro" id="IPR011530">
    <property type="entry name" value="rRNA_adenine_dimethylase"/>
</dbReference>
<comment type="subcellular location">
    <subcellularLocation>
        <location evidence="7">Cytoplasm</location>
    </subcellularLocation>
</comment>
<comment type="similarity">
    <text evidence="7">Belongs to the class I-like SAM-binding methyltransferase superfamily. rRNA adenine N(6)-methyltransferase family. RsmA subfamily.</text>
</comment>
<dbReference type="CDD" id="cd02440">
    <property type="entry name" value="AdoMet_MTases"/>
    <property type="match status" value="1"/>
</dbReference>
<dbReference type="PROSITE" id="PS01131">
    <property type="entry name" value="RRNA_A_DIMETH"/>
    <property type="match status" value="1"/>
</dbReference>
<gene>
    <name evidence="7 10" type="primary">rsmA</name>
    <name evidence="7" type="synonym">ksgA</name>
    <name evidence="10" type="ORF">HF854_00985</name>
</gene>
<dbReference type="PROSITE" id="PS51689">
    <property type="entry name" value="SAM_RNA_A_N6_MT"/>
    <property type="match status" value="1"/>
</dbReference>
<dbReference type="GO" id="GO:0005829">
    <property type="term" value="C:cytosol"/>
    <property type="evidence" value="ECO:0007669"/>
    <property type="project" value="TreeGrafter"/>
</dbReference>
<evidence type="ECO:0000313" key="10">
    <source>
        <dbReference type="EMBL" id="NME51130.1"/>
    </source>
</evidence>
<dbReference type="EMBL" id="JABAFY010000002">
    <property type="protein sequence ID" value="NME51130.1"/>
    <property type="molecule type" value="Genomic_DNA"/>
</dbReference>
<dbReference type="RefSeq" id="WP_168934612.1">
    <property type="nucleotide sequence ID" value="NZ_JABAFY010000002.1"/>
</dbReference>
<feature type="domain" description="Ribosomal RNA adenine methylase transferase N-terminal" evidence="9">
    <location>
        <begin position="23"/>
        <end position="193"/>
    </location>
</feature>
<dbReference type="InterPro" id="IPR001737">
    <property type="entry name" value="KsgA/Erm"/>
</dbReference>
<dbReference type="Pfam" id="PF00398">
    <property type="entry name" value="RrnaAD"/>
    <property type="match status" value="1"/>
</dbReference>
<dbReference type="HAMAP" id="MF_00607">
    <property type="entry name" value="16SrRNA_methyltr_A"/>
    <property type="match status" value="1"/>
</dbReference>
<sequence length="272" mass="30098">MNESTQPKAQKSLGQHFLRHESICNRIASLLLPKDTDNVIEIGPGPGALTRAIEAQPHARLVLLEKDSHWAAERQRLGAARTQAVLTDALRFDWSRITPDNPWKIIGNLPYNVASPMMWDLFSRATGLVRAAFMVQKEVGQRLAAGPGNGHYGALSVWVQSFARPRMEFIVGPGAFSPPPKVDSAVLSFEPLPLDQRPERPDLLALVIKVCFQQRRKQLGSIARRCPLAPWLSAAIEQAGITPTLRPEQLTVADFQHISRFGASLLDNPLKN</sequence>
<dbReference type="InterPro" id="IPR020596">
    <property type="entry name" value="rRNA_Ade_Mease_Trfase_CS"/>
</dbReference>
<feature type="binding site" evidence="7 8">
    <location>
        <position position="16"/>
    </location>
    <ligand>
        <name>S-adenosyl-L-methionine</name>
        <dbReference type="ChEBI" id="CHEBI:59789"/>
    </ligand>
</feature>
<keyword evidence="2 7" id="KW-0698">rRNA processing</keyword>
<dbReference type="PANTHER" id="PTHR11727">
    <property type="entry name" value="DIMETHYLADENOSINE TRANSFERASE"/>
    <property type="match status" value="1"/>
</dbReference>
<dbReference type="InterPro" id="IPR029063">
    <property type="entry name" value="SAM-dependent_MTases_sf"/>
</dbReference>
<protein>
    <recommendedName>
        <fullName evidence="7">Ribosomal RNA small subunit methyltransferase A</fullName>
        <ecNumber evidence="7">2.1.1.182</ecNumber>
    </recommendedName>
    <alternativeName>
        <fullName evidence="7">16S rRNA (adenine(1518)-N(6)/adenine(1519)-N(6))-dimethyltransferase</fullName>
    </alternativeName>
    <alternativeName>
        <fullName evidence="7">16S rRNA dimethyladenosine transferase</fullName>
    </alternativeName>
    <alternativeName>
        <fullName evidence="7">16S rRNA dimethylase</fullName>
    </alternativeName>
    <alternativeName>
        <fullName evidence="7">S-adenosylmethionine-6-N', N'-adenosyl(rRNA) dimethyltransferase</fullName>
    </alternativeName>
</protein>
<evidence type="ECO:0000256" key="3">
    <source>
        <dbReference type="ARBA" id="ARBA00022603"/>
    </source>
</evidence>
<keyword evidence="5 7" id="KW-0949">S-adenosyl-L-methionine</keyword>
<keyword evidence="4 7" id="KW-0808">Transferase</keyword>
<evidence type="ECO:0000256" key="7">
    <source>
        <dbReference type="HAMAP-Rule" id="MF_00607"/>
    </source>
</evidence>
<name>A0A848C7J0_9BACT</name>
<dbReference type="PANTHER" id="PTHR11727:SF7">
    <property type="entry name" value="DIMETHYLADENOSINE TRANSFERASE-RELATED"/>
    <property type="match status" value="1"/>
</dbReference>
<dbReference type="EC" id="2.1.1.182" evidence="7"/>
<keyword evidence="1 7" id="KW-0963">Cytoplasm</keyword>
<evidence type="ECO:0000259" key="9">
    <source>
        <dbReference type="SMART" id="SM00650"/>
    </source>
</evidence>
<feature type="binding site" evidence="7 8">
    <location>
        <position position="108"/>
    </location>
    <ligand>
        <name>S-adenosyl-L-methionine</name>
        <dbReference type="ChEBI" id="CHEBI:59789"/>
    </ligand>
</feature>
<evidence type="ECO:0000313" key="11">
    <source>
        <dbReference type="Proteomes" id="UP000522333"/>
    </source>
</evidence>
<accession>A0A848C7J0</accession>
<dbReference type="Gene3D" id="1.10.8.100">
    <property type="entry name" value="Ribosomal RNA adenine dimethylase-like, domain 2"/>
    <property type="match status" value="1"/>
</dbReference>
<evidence type="ECO:0000256" key="8">
    <source>
        <dbReference type="PROSITE-ProRule" id="PRU01026"/>
    </source>
</evidence>
<evidence type="ECO:0000256" key="2">
    <source>
        <dbReference type="ARBA" id="ARBA00022552"/>
    </source>
</evidence>
<evidence type="ECO:0000256" key="1">
    <source>
        <dbReference type="ARBA" id="ARBA00022490"/>
    </source>
</evidence>
<dbReference type="Proteomes" id="UP000522333">
    <property type="component" value="Unassembled WGS sequence"/>
</dbReference>
<feature type="binding site" evidence="7 8">
    <location>
        <position position="65"/>
    </location>
    <ligand>
        <name>S-adenosyl-L-methionine</name>
        <dbReference type="ChEBI" id="CHEBI:59789"/>
    </ligand>
</feature>
<comment type="catalytic activity">
    <reaction evidence="7">
        <text>adenosine(1518)/adenosine(1519) in 16S rRNA + 4 S-adenosyl-L-methionine = N(6)-dimethyladenosine(1518)/N(6)-dimethyladenosine(1519) in 16S rRNA + 4 S-adenosyl-L-homocysteine + 4 H(+)</text>
        <dbReference type="Rhea" id="RHEA:19609"/>
        <dbReference type="Rhea" id="RHEA-COMP:10232"/>
        <dbReference type="Rhea" id="RHEA-COMP:10233"/>
        <dbReference type="ChEBI" id="CHEBI:15378"/>
        <dbReference type="ChEBI" id="CHEBI:57856"/>
        <dbReference type="ChEBI" id="CHEBI:59789"/>
        <dbReference type="ChEBI" id="CHEBI:74411"/>
        <dbReference type="ChEBI" id="CHEBI:74493"/>
        <dbReference type="EC" id="2.1.1.182"/>
    </reaction>
</comment>
<dbReference type="GO" id="GO:0003723">
    <property type="term" value="F:RNA binding"/>
    <property type="evidence" value="ECO:0007669"/>
    <property type="project" value="UniProtKB-UniRule"/>
</dbReference>
<dbReference type="GO" id="GO:0052908">
    <property type="term" value="F:16S rRNA (adenine(1518)-N(6)/adenine(1519)-N(6))-dimethyltransferase activity"/>
    <property type="evidence" value="ECO:0007669"/>
    <property type="project" value="UniProtKB-EC"/>
</dbReference>
<dbReference type="AlphaFoldDB" id="A0A848C7J0"/>
<dbReference type="SUPFAM" id="SSF53335">
    <property type="entry name" value="S-adenosyl-L-methionine-dependent methyltransferases"/>
    <property type="match status" value="1"/>
</dbReference>
<evidence type="ECO:0000256" key="4">
    <source>
        <dbReference type="ARBA" id="ARBA00022679"/>
    </source>
</evidence>
<evidence type="ECO:0000256" key="6">
    <source>
        <dbReference type="ARBA" id="ARBA00022884"/>
    </source>
</evidence>
<keyword evidence="6 7" id="KW-0694">RNA-binding</keyword>
<dbReference type="InterPro" id="IPR023165">
    <property type="entry name" value="rRNA_Ade_diMease-like_C"/>
</dbReference>
<feature type="binding site" evidence="7 8">
    <location>
        <position position="18"/>
    </location>
    <ligand>
        <name>S-adenosyl-L-methionine</name>
        <dbReference type="ChEBI" id="CHEBI:59789"/>
    </ligand>
</feature>